<organism evidence="2 3">
    <name type="scientific">Jannaschia aquimarina</name>
    <dbReference type="NCBI Taxonomy" id="935700"/>
    <lineage>
        <taxon>Bacteria</taxon>
        <taxon>Pseudomonadati</taxon>
        <taxon>Pseudomonadota</taxon>
        <taxon>Alphaproteobacteria</taxon>
        <taxon>Rhodobacterales</taxon>
        <taxon>Roseobacteraceae</taxon>
        <taxon>Jannaschia</taxon>
    </lineage>
</organism>
<dbReference type="EMBL" id="JYFE01000017">
    <property type="protein sequence ID" value="KIT17478.1"/>
    <property type="molecule type" value="Genomic_DNA"/>
</dbReference>
<dbReference type="AlphaFoldDB" id="A0A0D1DBV2"/>
<dbReference type="Proteomes" id="UP000032232">
    <property type="component" value="Unassembled WGS sequence"/>
</dbReference>
<evidence type="ECO:0000256" key="1">
    <source>
        <dbReference type="SAM" id="SignalP"/>
    </source>
</evidence>
<dbReference type="RefSeq" id="WP_043917525.1">
    <property type="nucleotide sequence ID" value="NZ_FZPF01000002.1"/>
</dbReference>
<name>A0A0D1DBV2_9RHOB</name>
<sequence length="380" mass="40449">MDRRAFLIGCSLAASPLVTPVSFAAAPGDGRLVVVILRGAMDGLDILQPYGDPVLAGLRPSFEIGPAAGNPDLDGFHALHRSLAPLTSWWTGGDLAFAQAVSTPYRGKRSHFDGQDLLEAGTPGLLPLSQRDGWLNRLVGVVPGAHGRTAFAIGRENMKILRGEAAHSRWAPDARLELSAATADLLRHVYHDDSLFRRSAQEALILSAEDPGSADLKPHEALFDFAATQLRADARIAALSIGGWDTHQSQAARIRQPLERLATGLAALRQGLGPYWDRTAVLAVTEFGRTVRENGTKGTDHGTGGTLLLAGGAIRGGRVLGAYPGLAESDLLDGRDVMPMRDVRAYAAWAMAGLFGLGRYELETTVFPGLEMGEDPNVLA</sequence>
<evidence type="ECO:0008006" key="4">
    <source>
        <dbReference type="Google" id="ProtNLM"/>
    </source>
</evidence>
<keyword evidence="1" id="KW-0732">Signal</keyword>
<feature type="signal peptide" evidence="1">
    <location>
        <begin position="1"/>
        <end position="24"/>
    </location>
</feature>
<comment type="caution">
    <text evidence="2">The sequence shown here is derived from an EMBL/GenBank/DDBJ whole genome shotgun (WGS) entry which is preliminary data.</text>
</comment>
<dbReference type="InterPro" id="IPR010869">
    <property type="entry name" value="DUF1501"/>
</dbReference>
<feature type="chain" id="PRO_5002244712" description="DUF1501 domain-containing protein" evidence="1">
    <location>
        <begin position="25"/>
        <end position="380"/>
    </location>
</feature>
<accession>A0A0D1DBV2</accession>
<dbReference type="PANTHER" id="PTHR43737:SF1">
    <property type="entry name" value="DUF1501 DOMAIN-CONTAINING PROTEIN"/>
    <property type="match status" value="1"/>
</dbReference>
<dbReference type="PATRIC" id="fig|935700.4.peg.703"/>
<dbReference type="STRING" id="935700.jaqu_06660"/>
<reference evidence="2 3" key="1">
    <citation type="submission" date="2015-02" db="EMBL/GenBank/DDBJ databases">
        <title>Genome Sequence of Jannaschia aquimarina DSM28248, a member of the Roseobacter clade.</title>
        <authorList>
            <person name="Voget S."/>
            <person name="Daniel R."/>
        </authorList>
    </citation>
    <scope>NUCLEOTIDE SEQUENCE [LARGE SCALE GENOMIC DNA]</scope>
    <source>
        <strain evidence="2 3">GSW-M26</strain>
    </source>
</reference>
<evidence type="ECO:0000313" key="3">
    <source>
        <dbReference type="Proteomes" id="UP000032232"/>
    </source>
</evidence>
<gene>
    <name evidence="2" type="ORF">jaqu_06660</name>
</gene>
<dbReference type="OrthoDB" id="9779968at2"/>
<dbReference type="PANTHER" id="PTHR43737">
    <property type="entry name" value="BLL7424 PROTEIN"/>
    <property type="match status" value="1"/>
</dbReference>
<keyword evidence="3" id="KW-1185">Reference proteome</keyword>
<proteinExistence type="predicted"/>
<protein>
    <recommendedName>
        <fullName evidence="4">DUF1501 domain-containing protein</fullName>
    </recommendedName>
</protein>
<dbReference type="Pfam" id="PF07394">
    <property type="entry name" value="DUF1501"/>
    <property type="match status" value="1"/>
</dbReference>
<evidence type="ECO:0000313" key="2">
    <source>
        <dbReference type="EMBL" id="KIT17478.1"/>
    </source>
</evidence>